<feature type="domain" description="Helicase C-terminal" evidence="3">
    <location>
        <begin position="489"/>
        <end position="655"/>
    </location>
</feature>
<evidence type="ECO:0000313" key="5">
    <source>
        <dbReference type="Proteomes" id="UP000275263"/>
    </source>
</evidence>
<dbReference type="Proteomes" id="UP000275263">
    <property type="component" value="Unassembled WGS sequence"/>
</dbReference>
<dbReference type="InterPro" id="IPR006935">
    <property type="entry name" value="Helicase/UvrB_N"/>
</dbReference>
<dbReference type="InterPro" id="IPR011335">
    <property type="entry name" value="Restrct_endonuc-II-like"/>
</dbReference>
<dbReference type="GO" id="GO:0004386">
    <property type="term" value="F:helicase activity"/>
    <property type="evidence" value="ECO:0007669"/>
    <property type="project" value="UniProtKB-KW"/>
</dbReference>
<accession>A0A3N5D7A2</accession>
<dbReference type="PANTHER" id="PTHR47396:SF1">
    <property type="entry name" value="ATP-DEPENDENT HELICASE IRC3-RELATED"/>
    <property type="match status" value="1"/>
</dbReference>
<dbReference type="GO" id="GO:0009007">
    <property type="term" value="F:site-specific DNA-methyltransferase (adenine-specific) activity"/>
    <property type="evidence" value="ECO:0007669"/>
    <property type="project" value="UniProtKB-EC"/>
</dbReference>
<keyword evidence="4" id="KW-0378">Hydrolase</keyword>
<dbReference type="GO" id="GO:0016787">
    <property type="term" value="F:hydrolase activity"/>
    <property type="evidence" value="ECO:0007669"/>
    <property type="project" value="InterPro"/>
</dbReference>
<dbReference type="Pfam" id="PF13156">
    <property type="entry name" value="Mrr_cat_2"/>
    <property type="match status" value="1"/>
</dbReference>
<gene>
    <name evidence="4" type="ORF">EGW01_04535</name>
</gene>
<dbReference type="SUPFAM" id="SSF52980">
    <property type="entry name" value="Restriction endonuclease-like"/>
    <property type="match status" value="1"/>
</dbReference>
<dbReference type="Gene3D" id="3.40.50.300">
    <property type="entry name" value="P-loop containing nucleotide triphosphate hydrolases"/>
    <property type="match status" value="2"/>
</dbReference>
<dbReference type="GO" id="GO:0032259">
    <property type="term" value="P:methylation"/>
    <property type="evidence" value="ECO:0007669"/>
    <property type="project" value="InterPro"/>
</dbReference>
<dbReference type="Gene3D" id="3.40.1350.10">
    <property type="match status" value="1"/>
</dbReference>
<dbReference type="Pfam" id="PF18135">
    <property type="entry name" value="Type_ISP_C"/>
    <property type="match status" value="1"/>
</dbReference>
<feature type="compositionally biased region" description="Basic and acidic residues" evidence="1">
    <location>
        <begin position="689"/>
        <end position="700"/>
    </location>
</feature>
<dbReference type="InterPro" id="IPR002052">
    <property type="entry name" value="DNA_methylase_N6_adenine_CS"/>
</dbReference>
<evidence type="ECO:0000259" key="3">
    <source>
        <dbReference type="PROSITE" id="PS51194"/>
    </source>
</evidence>
<feature type="domain" description="Helicase ATP-binding" evidence="2">
    <location>
        <begin position="188"/>
        <end position="389"/>
    </location>
</feature>
<dbReference type="InterPro" id="IPR039442">
    <property type="entry name" value="Mrr-like_dom"/>
</dbReference>
<dbReference type="PROSITE" id="PS00092">
    <property type="entry name" value="N6_MTASE"/>
    <property type="match status" value="1"/>
</dbReference>
<feature type="region of interest" description="Disordered" evidence="1">
    <location>
        <begin position="675"/>
        <end position="700"/>
    </location>
</feature>
<dbReference type="InterPro" id="IPR050742">
    <property type="entry name" value="Helicase_Restrict-Modif_Enz"/>
</dbReference>
<keyword evidence="4" id="KW-0067">ATP-binding</keyword>
<dbReference type="PROSITE" id="PS51192">
    <property type="entry name" value="HELICASE_ATP_BIND_1"/>
    <property type="match status" value="1"/>
</dbReference>
<dbReference type="SMART" id="SM00487">
    <property type="entry name" value="DEXDc"/>
    <property type="match status" value="1"/>
</dbReference>
<dbReference type="EMBL" id="RPFT01000008">
    <property type="protein sequence ID" value="RPF68012.1"/>
    <property type="molecule type" value="Genomic_DNA"/>
</dbReference>
<dbReference type="SUPFAM" id="SSF53335">
    <property type="entry name" value="S-adenosyl-L-methionine-dependent methyltransferases"/>
    <property type="match status" value="1"/>
</dbReference>
<dbReference type="Pfam" id="PF07669">
    <property type="entry name" value="Eco57I"/>
    <property type="match status" value="1"/>
</dbReference>
<dbReference type="PROSITE" id="PS51194">
    <property type="entry name" value="HELICASE_CTER"/>
    <property type="match status" value="1"/>
</dbReference>
<dbReference type="InterPro" id="IPR011639">
    <property type="entry name" value="MethylTrfase_TaqI-like_dom"/>
</dbReference>
<name>A0A3N5D7A2_HELPX</name>
<dbReference type="Pfam" id="PF04851">
    <property type="entry name" value="ResIII"/>
    <property type="match status" value="1"/>
</dbReference>
<evidence type="ECO:0000256" key="1">
    <source>
        <dbReference type="SAM" id="MobiDB-lite"/>
    </source>
</evidence>
<keyword evidence="4" id="KW-0547">Nucleotide-binding</keyword>
<dbReference type="InterPro" id="IPR001650">
    <property type="entry name" value="Helicase_C-like"/>
</dbReference>
<keyword evidence="4" id="KW-0347">Helicase</keyword>
<dbReference type="GO" id="GO:0005524">
    <property type="term" value="F:ATP binding"/>
    <property type="evidence" value="ECO:0007669"/>
    <property type="project" value="InterPro"/>
</dbReference>
<dbReference type="PANTHER" id="PTHR47396">
    <property type="entry name" value="TYPE I RESTRICTION ENZYME ECOKI R PROTEIN"/>
    <property type="match status" value="1"/>
</dbReference>
<proteinExistence type="predicted"/>
<comment type="caution">
    <text evidence="4">The sequence shown here is derived from an EMBL/GenBank/DDBJ whole genome shotgun (WGS) entry which is preliminary data.</text>
</comment>
<dbReference type="RefSeq" id="WP_124020116.1">
    <property type="nucleotide sequence ID" value="NZ_RPFT01000008.1"/>
</dbReference>
<protein>
    <submittedName>
        <fullName evidence="4">DEAD/DEAH box helicase</fullName>
    </submittedName>
</protein>
<dbReference type="Gene3D" id="3.40.50.150">
    <property type="entry name" value="Vaccinia Virus protein VP39"/>
    <property type="match status" value="1"/>
</dbReference>
<sequence>MQEISAYKLIKEKLHAIPNLRHKGSLFEKISKQFLQEHDSANEYESIDLWYDWELRGNERDKGIDIVITTSNKEYIAVQCKFHQNSISYNDISPFLTQLQSGVGEVRFKKGIIISTSNLTSEALKAIEQIRSTGMGIDIDEITEEDFIYSRIDWEKFDPTKTEDEIPLCDKKKPRPHQTEAINATKEYFSDPKNARGKLIMACGTGKTYTSLKIMEALDPKITLFLAPSIALLSQTFREYAQEKSEPFYASIVCSDDKVGQSKNEDNDDIKFSELPLKPSTRLEDILSTYEKAQKENKRFIIFSTYQSALRIKEAQEAGLNGIDLIICDEAHRTVGAMYSSNERDDKNAFTLCHSDENIKAKKRLYMTATPKVYSESSKAKAKEKDNVIYSMDDADTFGEEIYTLNFERAIALDLLTDYKVIILAVRKENLSGVTNSVNKKISQLKAKGTKLDKKLINNEFVCKIVGTHKGLAKQDLIVLDDENKEDNDLQNKADTFVSQRAISFCKSIQTSKNIKDSFETIMECYDEELKKKSFKNLQITIDHVDGTMNCKDRLDKLEELNKFEPNTCKVLSNARCLSEGVDVPALDSVIFFDGRSAMVDIIQAVGRVMRKAKNKKRGYIILPIALRESEIKNLDEAVKNTNFQNIWKVLKALRSHDTSLVDEATFREKIKIFGSDDRSNPDDEEELQKDKTQHQNDPKEAQKTLFDAILLQDLADAVYNVMPTKLGDRNYWENFTKKTGNIARTLNNRLKMIFDKNHEFFHGFLDSLRENIHQNIKEEEALDMITSHVITKPIFDAIFGDNIQNPIAKALDKMVLKLSDLGLEGETKDLKNLYESVKTEAMRAKSQKSQQELIKNLYNTFFKEAFRKQSEKLGIVYTPIEVVDFILRATNGILKKHFNTDFNDQSITIFDPFTGTGSFIARLLSKENNLISDEALKEKFQKGLFAFDIVLLSYYIALINITQAAQNRDSSLKNFKNIALTDSLDYLEEKSAKGVFPLFEDLKENQEIKTTLANQKIQVIIGNPPYSAGSKSENDNNQNLTHPKLEKWVYEKYGKNSNAKVGKTTRDALIQSIRMASDVVKDKGVVGFVVNGSFIDSKSADGFRKCVAQEFSHLYALNLRGNQRTSGEVSRKEGGKIFDSGSRATVAVIFFVKDKSAPNNTIFYYEVEDYLKREAKLNLLAGFENLESVPFKEITPNDKGDWINQRNDDFEKLIPLKRDKTLQNDSIFDINSGGVVSGRDPWVYNFSPKNLMQSVQKCIDTYNADLKRFNVRFREAFKQRTKGVKSDKLHKHLNDQEITTDKTKIAWTRSLKKEFIKNENLPASGMERVRLSLYRPFNKQWLYWDKTWNEEQSQLPKIFPDKSAQNVVINTTIRNFSALIGDAIPDCHFIGDANAYPLYYYDDLGNRYNAISGYALNLFRRHYKDNTIVEEEIFYYIYAIFHHKGYLEKYKNSLAKEAPRIALSEDFKELSVLGKELGELHLNYESGEMHTSVKHNLLENAEVEGYYDVVKMTKKGDRIQYNHHITITQIPKKAFDYVVNGKSAIDWVIERYSITKDKDSLIENNPNHYAGGKYVFELLCRVIKLSEKSVDLIEKISEKRFE</sequence>
<dbReference type="PRINTS" id="PR00507">
    <property type="entry name" value="N12N6MTFRASE"/>
</dbReference>
<reference evidence="4 5" key="1">
    <citation type="journal article" date="2017" name="Gut Pathog.">
        <title>Mycobacterium avium subsp. paratuberculosis and associated risk factors for inflammatory bowel disease in Iranian patients.</title>
        <authorList>
            <person name="Zamani S."/>
            <person name="Zali M.R."/>
            <person name="Aghdaei H.A."/>
            <person name="Sechi L.A."/>
            <person name="Niegowska M."/>
            <person name="Caggiu E."/>
            <person name="Keshavarz R."/>
            <person name="Mosavari N."/>
            <person name="Feizabadi M.M."/>
        </authorList>
    </citation>
    <scope>NUCLEOTIDE SEQUENCE [LARGE SCALE GENOMIC DNA]</scope>
    <source>
        <strain evidence="4 5">1057</strain>
    </source>
</reference>
<dbReference type="InterPro" id="IPR011856">
    <property type="entry name" value="tRNA_endonuc-like_dom_sf"/>
</dbReference>
<dbReference type="InterPro" id="IPR014001">
    <property type="entry name" value="Helicase_ATP-bd"/>
</dbReference>
<dbReference type="GO" id="GO:0006304">
    <property type="term" value="P:DNA modification"/>
    <property type="evidence" value="ECO:0007669"/>
    <property type="project" value="InterPro"/>
</dbReference>
<dbReference type="CDD" id="cd18785">
    <property type="entry name" value="SF2_C"/>
    <property type="match status" value="1"/>
</dbReference>
<dbReference type="InterPro" id="IPR053980">
    <property type="entry name" value="ISP_coupler"/>
</dbReference>
<dbReference type="Pfam" id="PF00271">
    <property type="entry name" value="Helicase_C"/>
    <property type="match status" value="1"/>
</dbReference>
<dbReference type="Pfam" id="PF22240">
    <property type="entry name" value="ISP_coupler"/>
    <property type="match status" value="1"/>
</dbReference>
<evidence type="ECO:0000313" key="4">
    <source>
        <dbReference type="EMBL" id="RPF68012.1"/>
    </source>
</evidence>
<evidence type="ECO:0000259" key="2">
    <source>
        <dbReference type="PROSITE" id="PS51192"/>
    </source>
</evidence>
<organism evidence="4 5">
    <name type="scientific">Helicobacter pylori</name>
    <name type="common">Campylobacter pylori</name>
    <dbReference type="NCBI Taxonomy" id="210"/>
    <lineage>
        <taxon>Bacteria</taxon>
        <taxon>Pseudomonadati</taxon>
        <taxon>Campylobacterota</taxon>
        <taxon>Epsilonproteobacteria</taxon>
        <taxon>Campylobacterales</taxon>
        <taxon>Helicobacteraceae</taxon>
        <taxon>Helicobacter</taxon>
    </lineage>
</organism>
<dbReference type="InterPro" id="IPR029063">
    <property type="entry name" value="SAM-dependent_MTases_sf"/>
</dbReference>
<dbReference type="GO" id="GO:0005829">
    <property type="term" value="C:cytosol"/>
    <property type="evidence" value="ECO:0007669"/>
    <property type="project" value="TreeGrafter"/>
</dbReference>
<dbReference type="GO" id="GO:0003677">
    <property type="term" value="F:DNA binding"/>
    <property type="evidence" value="ECO:0007669"/>
    <property type="project" value="InterPro"/>
</dbReference>
<dbReference type="SMART" id="SM00490">
    <property type="entry name" value="HELICc"/>
    <property type="match status" value="1"/>
</dbReference>
<dbReference type="SUPFAM" id="SSF52540">
    <property type="entry name" value="P-loop containing nucleoside triphosphate hydrolases"/>
    <property type="match status" value="1"/>
</dbReference>
<dbReference type="InterPro" id="IPR027417">
    <property type="entry name" value="P-loop_NTPase"/>
</dbReference>
<dbReference type="InterPro" id="IPR041635">
    <property type="entry name" value="Type_ISP_LLaBIII_C"/>
</dbReference>